<organism evidence="6 7">
    <name type="scientific">Bacteroides luti</name>
    <dbReference type="NCBI Taxonomy" id="1297750"/>
    <lineage>
        <taxon>Bacteria</taxon>
        <taxon>Pseudomonadati</taxon>
        <taxon>Bacteroidota</taxon>
        <taxon>Bacteroidia</taxon>
        <taxon>Bacteroidales</taxon>
        <taxon>Bacteroidaceae</taxon>
        <taxon>Bacteroides</taxon>
    </lineage>
</organism>
<dbReference type="STRING" id="1297750.SAMN05444405_11811"/>
<dbReference type="HAMAP" id="MF_02071">
    <property type="entry name" value="RlpA"/>
    <property type="match status" value="1"/>
</dbReference>
<evidence type="ECO:0000256" key="3">
    <source>
        <dbReference type="HAMAP-Rule" id="MF_02071"/>
    </source>
</evidence>
<comment type="function">
    <text evidence="3">Lytic transglycosylase with a strong preference for naked glycan strands that lack stem peptides.</text>
</comment>
<evidence type="ECO:0000256" key="4">
    <source>
        <dbReference type="RuleBase" id="RU003495"/>
    </source>
</evidence>
<keyword evidence="3" id="KW-0732">Signal</keyword>
<evidence type="ECO:0000256" key="2">
    <source>
        <dbReference type="ARBA" id="ARBA00023316"/>
    </source>
</evidence>
<name>A0A1M5FUZ3_9BACE</name>
<dbReference type="Gene3D" id="2.40.40.10">
    <property type="entry name" value="RlpA-like domain"/>
    <property type="match status" value="1"/>
</dbReference>
<dbReference type="GO" id="GO:0008932">
    <property type="term" value="F:lytic endotransglycosylase activity"/>
    <property type="evidence" value="ECO:0007669"/>
    <property type="project" value="UniProtKB-UniRule"/>
</dbReference>
<keyword evidence="6" id="KW-0449">Lipoprotein</keyword>
<evidence type="ECO:0000256" key="1">
    <source>
        <dbReference type="ARBA" id="ARBA00023239"/>
    </source>
</evidence>
<dbReference type="PANTHER" id="PTHR34183">
    <property type="entry name" value="ENDOLYTIC PEPTIDOGLYCAN TRANSGLYCOSYLASE RLPA"/>
    <property type="match status" value="1"/>
</dbReference>
<protein>
    <recommendedName>
        <fullName evidence="3">Probable endolytic peptidoglycan transglycosylase RlpA</fullName>
        <ecNumber evidence="3">4.2.2.-</ecNumber>
    </recommendedName>
</protein>
<dbReference type="InterPro" id="IPR034718">
    <property type="entry name" value="RlpA"/>
</dbReference>
<dbReference type="AlphaFoldDB" id="A0A1M5FUZ3"/>
<reference evidence="7" key="1">
    <citation type="submission" date="2016-11" db="EMBL/GenBank/DDBJ databases">
        <authorList>
            <person name="Varghese N."/>
            <person name="Submissions S."/>
        </authorList>
    </citation>
    <scope>NUCLEOTIDE SEQUENCE [LARGE SCALE GENOMIC DNA]</scope>
    <source>
        <strain evidence="7">DSM 26991</strain>
    </source>
</reference>
<feature type="signal peptide" evidence="3">
    <location>
        <begin position="1"/>
        <end position="22"/>
    </location>
</feature>
<dbReference type="GO" id="GO:0071555">
    <property type="term" value="P:cell wall organization"/>
    <property type="evidence" value="ECO:0007669"/>
    <property type="project" value="UniProtKB-KW"/>
</dbReference>
<dbReference type="RefSeq" id="WP_073403569.1">
    <property type="nucleotide sequence ID" value="NZ_FQTV01000018.1"/>
</dbReference>
<keyword evidence="2 3" id="KW-0961">Cell wall biogenesis/degradation</keyword>
<dbReference type="GO" id="GO:0000270">
    <property type="term" value="P:peptidoglycan metabolic process"/>
    <property type="evidence" value="ECO:0007669"/>
    <property type="project" value="UniProtKB-UniRule"/>
</dbReference>
<dbReference type="EMBL" id="FQTV01000018">
    <property type="protein sequence ID" value="SHF95318.1"/>
    <property type="molecule type" value="Genomic_DNA"/>
</dbReference>
<sequence precursor="true">MVNKILLFILFLLTTVSFCTSAQETGKATYYGKRMHGRNTASGIRYHNDSLTCAHRTYPFGTLLKVRNKKNDREVIVTVTDRGPFGRRFIIDLSYSAAKEIDMLREGIANVEVSLYTPIEVPFRVEEDLNPHWEEKMAIPNAVCPDAMDPKGSGTKTNLSK</sequence>
<dbReference type="EC" id="4.2.2.-" evidence="3"/>
<proteinExistence type="inferred from homology"/>
<keyword evidence="1 3" id="KW-0456">Lyase</keyword>
<dbReference type="Proteomes" id="UP000184509">
    <property type="component" value="Unassembled WGS sequence"/>
</dbReference>
<dbReference type="InterPro" id="IPR036908">
    <property type="entry name" value="RlpA-like_sf"/>
</dbReference>
<dbReference type="PANTHER" id="PTHR34183:SF1">
    <property type="entry name" value="ENDOLYTIC PEPTIDOGLYCAN TRANSGLYCOSYLASE RLPA"/>
    <property type="match status" value="1"/>
</dbReference>
<evidence type="ECO:0000259" key="5">
    <source>
        <dbReference type="Pfam" id="PF03330"/>
    </source>
</evidence>
<evidence type="ECO:0000313" key="6">
    <source>
        <dbReference type="EMBL" id="SHF95318.1"/>
    </source>
</evidence>
<dbReference type="Pfam" id="PF03330">
    <property type="entry name" value="DPBB_1"/>
    <property type="match status" value="1"/>
</dbReference>
<feature type="chain" id="PRO_5013414004" description="Probable endolytic peptidoglycan transglycosylase RlpA" evidence="3">
    <location>
        <begin position="23"/>
        <end position="161"/>
    </location>
</feature>
<keyword evidence="7" id="KW-1185">Reference proteome</keyword>
<dbReference type="OrthoDB" id="9779128at2"/>
<accession>A0A1M5FUZ3</accession>
<feature type="domain" description="RlpA-like protein double-psi beta-barrel" evidence="5">
    <location>
        <begin position="24"/>
        <end position="113"/>
    </location>
</feature>
<dbReference type="NCBIfam" id="TIGR00413">
    <property type="entry name" value="rlpA"/>
    <property type="match status" value="1"/>
</dbReference>
<dbReference type="InterPro" id="IPR009009">
    <property type="entry name" value="RlpA-like_DPBB"/>
</dbReference>
<gene>
    <name evidence="3" type="primary">rlpA</name>
    <name evidence="6" type="ORF">SAMN05444405_11811</name>
</gene>
<comment type="similarity">
    <text evidence="3 4">Belongs to the RlpA family.</text>
</comment>
<evidence type="ECO:0000313" key="7">
    <source>
        <dbReference type="Proteomes" id="UP000184509"/>
    </source>
</evidence>
<dbReference type="CDD" id="cd22268">
    <property type="entry name" value="DPBB_RlpA-like"/>
    <property type="match status" value="1"/>
</dbReference>
<dbReference type="SUPFAM" id="SSF50685">
    <property type="entry name" value="Barwin-like endoglucanases"/>
    <property type="match status" value="1"/>
</dbReference>
<dbReference type="InterPro" id="IPR012997">
    <property type="entry name" value="RplA"/>
</dbReference>